<dbReference type="RefSeq" id="WP_012467588.1">
    <property type="nucleotide sequence ID" value="NC_010084.1"/>
</dbReference>
<sequence length="72" mass="7607">MKTCYLVAVIGQTKGVLASCFASTKERAETACAAMFVDTFGEYGRATAFDEGAATGIWIEGSPEYIRSTIAA</sequence>
<dbReference type="EMBL" id="AP009385">
    <property type="protein sequence ID" value="BAG43333.1"/>
    <property type="molecule type" value="Genomic_DNA"/>
</dbReference>
<gene>
    <name evidence="1" type="ordered locus">BMULJ_01397</name>
</gene>
<organism evidence="1 2">
    <name type="scientific">Burkholderia multivorans (strain ATCC 17616 / 249)</name>
    <dbReference type="NCBI Taxonomy" id="395019"/>
    <lineage>
        <taxon>Bacteria</taxon>
        <taxon>Pseudomonadati</taxon>
        <taxon>Pseudomonadota</taxon>
        <taxon>Betaproteobacteria</taxon>
        <taxon>Burkholderiales</taxon>
        <taxon>Burkholderiaceae</taxon>
        <taxon>Burkholderia</taxon>
        <taxon>Burkholderia cepacia complex</taxon>
    </lineage>
</organism>
<reference evidence="1 2" key="1">
    <citation type="submission" date="2007-04" db="EMBL/GenBank/DDBJ databases">
        <title>Complete genome sequence of Burkholderia multivorans ATCC 17616.</title>
        <authorList>
            <person name="Ohtsubo Y."/>
            <person name="Yamashita A."/>
            <person name="Kurokawa K."/>
            <person name="Takami H."/>
            <person name="Yuhara S."/>
            <person name="Nishiyama E."/>
            <person name="Endo R."/>
            <person name="Miyazaki R."/>
            <person name="Ono A."/>
            <person name="Yano K."/>
            <person name="Ito M."/>
            <person name="Sota M."/>
            <person name="Yuji N."/>
            <person name="Hattori M."/>
            <person name="Tsuda M."/>
        </authorList>
    </citation>
    <scope>NUCLEOTIDE SEQUENCE [LARGE SCALE GENOMIC DNA]</scope>
    <source>
        <strain evidence="2">ATCC 17616 / 249</strain>
    </source>
</reference>
<evidence type="ECO:0000313" key="2">
    <source>
        <dbReference type="Proteomes" id="UP000008815"/>
    </source>
</evidence>
<proteinExistence type="predicted"/>
<evidence type="ECO:0000313" key="1">
    <source>
        <dbReference type="EMBL" id="BAG43333.1"/>
    </source>
</evidence>
<dbReference type="Proteomes" id="UP000008815">
    <property type="component" value="Chromosome 1"/>
</dbReference>
<accession>A0A0H3KEL7</accession>
<dbReference type="AlphaFoldDB" id="A0A0H3KEL7"/>
<protein>
    <submittedName>
        <fullName evidence="1">Bacteriophage protein</fullName>
    </submittedName>
</protein>
<dbReference type="KEGG" id="bmj:BMULJ_01397"/>
<name>A0A0H3KEL7_BURM1</name>
<dbReference type="HOGENOM" id="CLU_2714598_0_0_4"/>
<keyword evidence="2" id="KW-1185">Reference proteome</keyword>
<dbReference type="STRING" id="395019.BMULJ_01397"/>